<protein>
    <submittedName>
        <fullName evidence="8">RDD family protein</fullName>
    </submittedName>
</protein>
<proteinExistence type="predicted"/>
<organism evidence="8 9">
    <name type="scientific">Streptomyces johnsoniae</name>
    <dbReference type="NCBI Taxonomy" id="3075532"/>
    <lineage>
        <taxon>Bacteria</taxon>
        <taxon>Bacillati</taxon>
        <taxon>Actinomycetota</taxon>
        <taxon>Actinomycetes</taxon>
        <taxon>Kitasatosporales</taxon>
        <taxon>Streptomycetaceae</taxon>
        <taxon>Streptomyces</taxon>
    </lineage>
</organism>
<dbReference type="EMBL" id="JAVREV010000008">
    <property type="protein sequence ID" value="MDT0444120.1"/>
    <property type="molecule type" value="Genomic_DNA"/>
</dbReference>
<dbReference type="PIRSF" id="PIRSF021697">
    <property type="entry name" value="UCP021697"/>
    <property type="match status" value="1"/>
</dbReference>
<sequence length="154" mass="16681">MDNRQAIGSWLSGPRAAAEDMGIDFGYRGQRLGLPEEGPGSVAPLGKRVGAILVDWGLCLLIAYGLLTREPASVSNWTLIVFVVMTLITVGTLGMTPGKRLFHLRVIALDGQRLSFPRAALRTLLLALAIPPLVWDRDTRGLHDRLAGAVQVRT</sequence>
<keyword evidence="9" id="KW-1185">Reference proteome</keyword>
<dbReference type="InterPro" id="IPR051791">
    <property type="entry name" value="Pra-immunoreactive"/>
</dbReference>
<feature type="transmembrane region" description="Helical" evidence="6">
    <location>
        <begin position="49"/>
        <end position="67"/>
    </location>
</feature>
<evidence type="ECO:0000256" key="3">
    <source>
        <dbReference type="ARBA" id="ARBA00022692"/>
    </source>
</evidence>
<accession>A0ABU2S8X5</accession>
<evidence type="ECO:0000256" key="4">
    <source>
        <dbReference type="ARBA" id="ARBA00022989"/>
    </source>
</evidence>
<dbReference type="InterPro" id="IPR010432">
    <property type="entry name" value="RDD"/>
</dbReference>
<keyword evidence="3 6" id="KW-0812">Transmembrane</keyword>
<keyword evidence="4 6" id="KW-1133">Transmembrane helix</keyword>
<keyword evidence="5 6" id="KW-0472">Membrane</keyword>
<comment type="caution">
    <text evidence="8">The sequence shown here is derived from an EMBL/GenBank/DDBJ whole genome shotgun (WGS) entry which is preliminary data.</text>
</comment>
<name>A0ABU2S8X5_9ACTN</name>
<dbReference type="PANTHER" id="PTHR36115:SF6">
    <property type="entry name" value="PROLINE-RICH ANTIGEN HOMOLOG"/>
    <property type="match status" value="1"/>
</dbReference>
<dbReference type="Pfam" id="PF06271">
    <property type="entry name" value="RDD"/>
    <property type="match status" value="1"/>
</dbReference>
<evidence type="ECO:0000256" key="2">
    <source>
        <dbReference type="ARBA" id="ARBA00022475"/>
    </source>
</evidence>
<feature type="transmembrane region" description="Helical" evidence="6">
    <location>
        <begin position="79"/>
        <end position="98"/>
    </location>
</feature>
<reference evidence="9" key="1">
    <citation type="submission" date="2023-07" db="EMBL/GenBank/DDBJ databases">
        <title>30 novel species of actinomycetes from the DSMZ collection.</title>
        <authorList>
            <person name="Nouioui I."/>
        </authorList>
    </citation>
    <scope>NUCLEOTIDE SEQUENCE [LARGE SCALE GENOMIC DNA]</scope>
    <source>
        <strain evidence="9">DSM 41886</strain>
    </source>
</reference>
<feature type="domain" description="RDD" evidence="7">
    <location>
        <begin position="78"/>
        <end position="148"/>
    </location>
</feature>
<dbReference type="InterPro" id="IPR016795">
    <property type="entry name" value="UCP021697"/>
</dbReference>
<evidence type="ECO:0000256" key="1">
    <source>
        <dbReference type="ARBA" id="ARBA00004651"/>
    </source>
</evidence>
<evidence type="ECO:0000256" key="5">
    <source>
        <dbReference type="ARBA" id="ARBA00023136"/>
    </source>
</evidence>
<keyword evidence="2" id="KW-1003">Cell membrane</keyword>
<comment type="subcellular location">
    <subcellularLocation>
        <location evidence="1">Cell membrane</location>
        <topology evidence="1">Multi-pass membrane protein</topology>
    </subcellularLocation>
</comment>
<dbReference type="PANTHER" id="PTHR36115">
    <property type="entry name" value="PROLINE-RICH ANTIGEN HOMOLOG-RELATED"/>
    <property type="match status" value="1"/>
</dbReference>
<evidence type="ECO:0000313" key="9">
    <source>
        <dbReference type="Proteomes" id="UP001183615"/>
    </source>
</evidence>
<evidence type="ECO:0000313" key="8">
    <source>
        <dbReference type="EMBL" id="MDT0444120.1"/>
    </source>
</evidence>
<dbReference type="Proteomes" id="UP001183615">
    <property type="component" value="Unassembled WGS sequence"/>
</dbReference>
<dbReference type="RefSeq" id="WP_311618397.1">
    <property type="nucleotide sequence ID" value="NZ_JAVREV010000008.1"/>
</dbReference>
<evidence type="ECO:0000259" key="7">
    <source>
        <dbReference type="Pfam" id="PF06271"/>
    </source>
</evidence>
<gene>
    <name evidence="8" type="ORF">RM779_16180</name>
</gene>
<evidence type="ECO:0000256" key="6">
    <source>
        <dbReference type="SAM" id="Phobius"/>
    </source>
</evidence>